<keyword evidence="2 3" id="KW-0862">Zinc</keyword>
<organism evidence="5 6">
    <name type="scientific">Peronospora effusa</name>
    <dbReference type="NCBI Taxonomy" id="542832"/>
    <lineage>
        <taxon>Eukaryota</taxon>
        <taxon>Sar</taxon>
        <taxon>Stramenopiles</taxon>
        <taxon>Oomycota</taxon>
        <taxon>Peronosporomycetes</taxon>
        <taxon>Peronosporales</taxon>
        <taxon>Peronosporaceae</taxon>
        <taxon>Peronospora</taxon>
    </lineage>
</organism>
<evidence type="ECO:0000256" key="3">
    <source>
        <dbReference type="PROSITE-ProRule" id="PRU00125"/>
    </source>
</evidence>
<dbReference type="SUPFAM" id="SSF57716">
    <property type="entry name" value="Glucocorticoid receptor-like (DNA-binding domain)"/>
    <property type="match status" value="1"/>
</dbReference>
<reference evidence="5 6" key="1">
    <citation type="submission" date="2018-06" db="EMBL/GenBank/DDBJ databases">
        <title>Comparative genomics of downy mildews reveals potential adaptations to biotrophy.</title>
        <authorList>
            <person name="Fletcher K."/>
            <person name="Klosterman S.J."/>
            <person name="Derevnina L."/>
            <person name="Martin F."/>
            <person name="Koike S."/>
            <person name="Reyes Chin-Wo S."/>
            <person name="Mou B."/>
            <person name="Michelmore R."/>
        </authorList>
    </citation>
    <scope>NUCLEOTIDE SEQUENCE [LARGE SCALE GENOMIC DNA]</scope>
    <source>
        <strain evidence="5 6">R14</strain>
    </source>
</reference>
<dbReference type="InterPro" id="IPR001781">
    <property type="entry name" value="Znf_LIM"/>
</dbReference>
<gene>
    <name evidence="5" type="ORF">DD238_003622</name>
</gene>
<accession>A0A3M6VFE2</accession>
<dbReference type="PANTHER" id="PTHR24209:SF7">
    <property type="entry name" value="PROTEIN DA1-RELATED 2"/>
    <property type="match status" value="1"/>
</dbReference>
<dbReference type="EMBL" id="QLLG01000232">
    <property type="protein sequence ID" value="RMX65745.1"/>
    <property type="molecule type" value="Genomic_DNA"/>
</dbReference>
<dbReference type="Pfam" id="PF00412">
    <property type="entry name" value="LIM"/>
    <property type="match status" value="1"/>
</dbReference>
<dbReference type="PANTHER" id="PTHR24209">
    <property type="entry name" value="PROTEIN DA1-RELATED 2"/>
    <property type="match status" value="1"/>
</dbReference>
<dbReference type="PROSITE" id="PS50023">
    <property type="entry name" value="LIM_DOMAIN_2"/>
    <property type="match status" value="1"/>
</dbReference>
<dbReference type="GO" id="GO:0046872">
    <property type="term" value="F:metal ion binding"/>
    <property type="evidence" value="ECO:0007669"/>
    <property type="project" value="UniProtKB-KW"/>
</dbReference>
<keyword evidence="3" id="KW-0440">LIM domain</keyword>
<evidence type="ECO:0000259" key="4">
    <source>
        <dbReference type="PROSITE" id="PS50023"/>
    </source>
</evidence>
<name>A0A3M6VFE2_9STRA</name>
<comment type="caution">
    <text evidence="5">The sequence shown here is derived from an EMBL/GenBank/DDBJ whole genome shotgun (WGS) entry which is preliminary data.</text>
</comment>
<evidence type="ECO:0000256" key="2">
    <source>
        <dbReference type="ARBA" id="ARBA00022833"/>
    </source>
</evidence>
<evidence type="ECO:0000256" key="1">
    <source>
        <dbReference type="ARBA" id="ARBA00022723"/>
    </source>
</evidence>
<keyword evidence="6" id="KW-1185">Reference proteome</keyword>
<sequence length="101" mass="11680">MMLLMVMDGGAPLARFSIPMTQLRPVLRAMLSASFSVLGVRERSTRTNVNGKVYHPDCFRCTACHEKFTSNKFQVKDGEFYDYECYKQLFHPRFVTVVDFV</sequence>
<feature type="domain" description="LIM zinc-binding" evidence="4">
    <location>
        <begin position="31"/>
        <end position="92"/>
    </location>
</feature>
<dbReference type="AlphaFoldDB" id="A0A3M6VFE2"/>
<dbReference type="Proteomes" id="UP000282087">
    <property type="component" value="Unassembled WGS sequence"/>
</dbReference>
<dbReference type="SMART" id="SM00132">
    <property type="entry name" value="LIM"/>
    <property type="match status" value="1"/>
</dbReference>
<protein>
    <recommendedName>
        <fullName evidence="4">LIM zinc-binding domain-containing protein</fullName>
    </recommendedName>
</protein>
<dbReference type="InterPro" id="IPR045218">
    <property type="entry name" value="DA1-like"/>
</dbReference>
<evidence type="ECO:0000313" key="5">
    <source>
        <dbReference type="EMBL" id="RMX65745.1"/>
    </source>
</evidence>
<evidence type="ECO:0000313" key="6">
    <source>
        <dbReference type="Proteomes" id="UP000282087"/>
    </source>
</evidence>
<dbReference type="Gene3D" id="2.10.110.10">
    <property type="entry name" value="Cysteine Rich Protein"/>
    <property type="match status" value="1"/>
</dbReference>
<keyword evidence="1 3" id="KW-0479">Metal-binding</keyword>
<proteinExistence type="predicted"/>
<dbReference type="VEuPathDB" id="FungiDB:DD237_004044"/>